<evidence type="ECO:0000256" key="3">
    <source>
        <dbReference type="ARBA" id="ARBA00022670"/>
    </source>
</evidence>
<comment type="cofactor">
    <cofactor evidence="1">
        <name>Zn(2+)</name>
        <dbReference type="ChEBI" id="CHEBI:29105"/>
    </cofactor>
</comment>
<evidence type="ECO:0000256" key="1">
    <source>
        <dbReference type="ARBA" id="ARBA00001947"/>
    </source>
</evidence>
<evidence type="ECO:0000256" key="6">
    <source>
        <dbReference type="ARBA" id="ARBA00022833"/>
    </source>
</evidence>
<accession>A0AAE3IS01</accession>
<evidence type="ECO:0000256" key="8">
    <source>
        <dbReference type="PROSITE-ProRule" id="PRU01379"/>
    </source>
</evidence>
<dbReference type="InterPro" id="IPR057246">
    <property type="entry name" value="CARBOXYPEPT_ZN_1"/>
</dbReference>
<dbReference type="PRINTS" id="PR00765">
    <property type="entry name" value="CRBOXYPTASEA"/>
</dbReference>
<dbReference type="GO" id="GO:0008270">
    <property type="term" value="F:zinc ion binding"/>
    <property type="evidence" value="ECO:0007669"/>
    <property type="project" value="InterPro"/>
</dbReference>
<dbReference type="Pfam" id="PF00246">
    <property type="entry name" value="Peptidase_M14"/>
    <property type="match status" value="1"/>
</dbReference>
<proteinExistence type="inferred from homology"/>
<keyword evidence="6" id="KW-0862">Zinc</keyword>
<sequence>MKKIPLIPIIIIFFLQSVQTGQAYTIEGKHPYDYEQLITDLNGLKQEYCNTLTIEQIGQSHLGKPIWAVHLGRGEKNILLVGAHHGREWITSNLLMMMLEHYANAYTNNIRVGWFEPSILDKVSIWFVPMLNPDGISIQQGKIPENMREKITSFNDGSTNYHRWKANGVGIDLNRQYPAGWSTVPSPSKPFYKFYKGKQPLEAKEVQALVQFVKKIKPQAAITYHSSGREIFWRYGNHQNIFRDFQIGQKLSFYTGYPLATPPKNATGGGFTDWFIAAFNRPSFTLELCDFQGETNPPIAQLHEEWERNQYIGFVLAEEAEKF</sequence>
<evidence type="ECO:0000256" key="5">
    <source>
        <dbReference type="ARBA" id="ARBA00022801"/>
    </source>
</evidence>
<feature type="active site" description="Proton donor/acceptor" evidence="8">
    <location>
        <position position="287"/>
    </location>
</feature>
<evidence type="ECO:0000259" key="9">
    <source>
        <dbReference type="PROSITE" id="PS52035"/>
    </source>
</evidence>
<evidence type="ECO:0000313" key="11">
    <source>
        <dbReference type="Proteomes" id="UP001209318"/>
    </source>
</evidence>
<dbReference type="PANTHER" id="PTHR11705">
    <property type="entry name" value="PROTEASE FAMILY M14 CARBOXYPEPTIDASE A,B"/>
    <property type="match status" value="1"/>
</dbReference>
<dbReference type="GO" id="GO:0006508">
    <property type="term" value="P:proteolysis"/>
    <property type="evidence" value="ECO:0007669"/>
    <property type="project" value="UniProtKB-KW"/>
</dbReference>
<dbReference type="SUPFAM" id="SSF53187">
    <property type="entry name" value="Zn-dependent exopeptidases"/>
    <property type="match status" value="1"/>
</dbReference>
<dbReference type="Gene3D" id="3.40.630.10">
    <property type="entry name" value="Zn peptidases"/>
    <property type="match status" value="1"/>
</dbReference>
<dbReference type="PANTHER" id="PTHR11705:SF143">
    <property type="entry name" value="SLL0236 PROTEIN"/>
    <property type="match status" value="1"/>
</dbReference>
<keyword evidence="5" id="KW-0378">Hydrolase</keyword>
<evidence type="ECO:0000313" key="10">
    <source>
        <dbReference type="EMBL" id="MCU9612558.1"/>
    </source>
</evidence>
<evidence type="ECO:0000256" key="4">
    <source>
        <dbReference type="ARBA" id="ARBA00022723"/>
    </source>
</evidence>
<reference evidence="10" key="1">
    <citation type="submission" date="2022-10" db="EMBL/GenBank/DDBJ databases">
        <title>Description of Fervidibacillus gen. nov. in the family Fervidibacillaceae fam. nov. with two species, Fervidibacillus albus sp. nov., and Fervidibacillus halotolerans sp. nov., isolated from tidal flat sediments.</title>
        <authorList>
            <person name="Kwon K.K."/>
            <person name="Yang S.-H."/>
        </authorList>
    </citation>
    <scope>NUCLEOTIDE SEQUENCE</scope>
    <source>
        <strain evidence="10">JCM 19140</strain>
    </source>
</reference>
<feature type="domain" description="Peptidase M14" evidence="9">
    <location>
        <begin position="30"/>
        <end position="320"/>
    </location>
</feature>
<dbReference type="AlphaFoldDB" id="A0AAE3IS01"/>
<keyword evidence="7" id="KW-0482">Metalloprotease</keyword>
<keyword evidence="10" id="KW-0121">Carboxypeptidase</keyword>
<comment type="similarity">
    <text evidence="2 8">Belongs to the peptidase M14 family.</text>
</comment>
<dbReference type="GO" id="GO:0004181">
    <property type="term" value="F:metallocarboxypeptidase activity"/>
    <property type="evidence" value="ECO:0007669"/>
    <property type="project" value="InterPro"/>
</dbReference>
<keyword evidence="3" id="KW-0645">Protease</keyword>
<dbReference type="PROSITE" id="PS52035">
    <property type="entry name" value="PEPTIDASE_M14"/>
    <property type="match status" value="1"/>
</dbReference>
<keyword evidence="4" id="KW-0479">Metal-binding</keyword>
<keyword evidence="11" id="KW-1185">Reference proteome</keyword>
<comment type="caution">
    <text evidence="10">The sequence shown here is derived from an EMBL/GenBank/DDBJ whole genome shotgun (WGS) entry which is preliminary data.</text>
</comment>
<protein>
    <submittedName>
        <fullName evidence="10">M14 family zinc carboxypeptidase</fullName>
    </submittedName>
</protein>
<dbReference type="SMART" id="SM00631">
    <property type="entry name" value="Zn_pept"/>
    <property type="match status" value="1"/>
</dbReference>
<evidence type="ECO:0000256" key="2">
    <source>
        <dbReference type="ARBA" id="ARBA00005988"/>
    </source>
</evidence>
<dbReference type="RefSeq" id="WP_263071742.1">
    <property type="nucleotide sequence ID" value="NZ_JAOUSF010000001.1"/>
</dbReference>
<dbReference type="GO" id="GO:0005615">
    <property type="term" value="C:extracellular space"/>
    <property type="evidence" value="ECO:0007669"/>
    <property type="project" value="TreeGrafter"/>
</dbReference>
<name>A0AAE3IS01_9BACI</name>
<evidence type="ECO:0000256" key="7">
    <source>
        <dbReference type="ARBA" id="ARBA00023049"/>
    </source>
</evidence>
<dbReference type="InterPro" id="IPR000834">
    <property type="entry name" value="Peptidase_M14"/>
</dbReference>
<dbReference type="Proteomes" id="UP001209318">
    <property type="component" value="Unassembled WGS sequence"/>
</dbReference>
<dbReference type="PROSITE" id="PS00132">
    <property type="entry name" value="CARBOXYPEPT_ZN_1"/>
    <property type="match status" value="1"/>
</dbReference>
<gene>
    <name evidence="10" type="ORF">OEV98_03140</name>
</gene>
<organism evidence="10 11">
    <name type="scientific">Perspicuibacillus lycopersici</name>
    <dbReference type="NCBI Taxonomy" id="1325689"/>
    <lineage>
        <taxon>Bacteria</taxon>
        <taxon>Bacillati</taxon>
        <taxon>Bacillota</taxon>
        <taxon>Bacilli</taxon>
        <taxon>Bacillales</taxon>
        <taxon>Bacillaceae</taxon>
        <taxon>Perspicuibacillus</taxon>
    </lineage>
</organism>
<dbReference type="EMBL" id="JAOUSF010000001">
    <property type="protein sequence ID" value="MCU9612558.1"/>
    <property type="molecule type" value="Genomic_DNA"/>
</dbReference>